<organism evidence="1">
    <name type="scientific">marine sediment metagenome</name>
    <dbReference type="NCBI Taxonomy" id="412755"/>
    <lineage>
        <taxon>unclassified sequences</taxon>
        <taxon>metagenomes</taxon>
        <taxon>ecological metagenomes</taxon>
    </lineage>
</organism>
<gene>
    <name evidence="1" type="ORF">LCGC14_0987050</name>
</gene>
<evidence type="ECO:0000313" key="1">
    <source>
        <dbReference type="EMBL" id="KKN15344.1"/>
    </source>
</evidence>
<proteinExistence type="predicted"/>
<protein>
    <submittedName>
        <fullName evidence="1">Uncharacterized protein</fullName>
    </submittedName>
</protein>
<name>A0A0F9NBJ7_9ZZZZ</name>
<sequence length="97" mass="11301">MANEKLKSLVDDLNEYLSKRHPVFKERFLSYSVVKNSVRILFDKGLIYTCEGFVDWQALLDQLQKEAAVKNALHEMVSTFFKHADEKVMKEKYGIEG</sequence>
<dbReference type="AlphaFoldDB" id="A0A0F9NBJ7"/>
<dbReference type="EMBL" id="LAZR01003722">
    <property type="protein sequence ID" value="KKN15344.1"/>
    <property type="molecule type" value="Genomic_DNA"/>
</dbReference>
<reference evidence="1" key="1">
    <citation type="journal article" date="2015" name="Nature">
        <title>Complex archaea that bridge the gap between prokaryotes and eukaryotes.</title>
        <authorList>
            <person name="Spang A."/>
            <person name="Saw J.H."/>
            <person name="Jorgensen S.L."/>
            <person name="Zaremba-Niedzwiedzka K."/>
            <person name="Martijn J."/>
            <person name="Lind A.E."/>
            <person name="van Eijk R."/>
            <person name="Schleper C."/>
            <person name="Guy L."/>
            <person name="Ettema T.J."/>
        </authorList>
    </citation>
    <scope>NUCLEOTIDE SEQUENCE</scope>
</reference>
<comment type="caution">
    <text evidence="1">The sequence shown here is derived from an EMBL/GenBank/DDBJ whole genome shotgun (WGS) entry which is preliminary data.</text>
</comment>
<accession>A0A0F9NBJ7</accession>